<comment type="catalytic activity">
    <reaction evidence="1 7">
        <text>Hydrolysis of terminal non-reducing N-acetyl-D-hexosamine residues in N-acetyl-beta-D-hexosaminides.</text>
        <dbReference type="EC" id="3.2.1.52"/>
    </reaction>
</comment>
<evidence type="ECO:0000259" key="10">
    <source>
        <dbReference type="Pfam" id="PF00728"/>
    </source>
</evidence>
<dbReference type="InterPro" id="IPR025705">
    <property type="entry name" value="Beta_hexosaminidase_sua/sub"/>
</dbReference>
<dbReference type="GO" id="GO:0016020">
    <property type="term" value="C:membrane"/>
    <property type="evidence" value="ECO:0007669"/>
    <property type="project" value="TreeGrafter"/>
</dbReference>
<evidence type="ECO:0000256" key="2">
    <source>
        <dbReference type="ARBA" id="ARBA00006285"/>
    </source>
</evidence>
<dbReference type="PANTHER" id="PTHR22600">
    <property type="entry name" value="BETA-HEXOSAMINIDASE"/>
    <property type="match status" value="1"/>
</dbReference>
<keyword evidence="3 9" id="KW-0732">Signal</keyword>
<evidence type="ECO:0000256" key="5">
    <source>
        <dbReference type="ARBA" id="ARBA00023180"/>
    </source>
</evidence>
<keyword evidence="4 7" id="KW-0378">Hydrolase</keyword>
<dbReference type="Pfam" id="PF00728">
    <property type="entry name" value="Glyco_hydro_20"/>
    <property type="match status" value="1"/>
</dbReference>
<evidence type="ECO:0000256" key="6">
    <source>
        <dbReference type="ARBA" id="ARBA00023295"/>
    </source>
</evidence>
<dbReference type="PIRSF" id="PIRSF001093">
    <property type="entry name" value="B-hxosamndse_ab_euk"/>
    <property type="match status" value="1"/>
</dbReference>
<protein>
    <recommendedName>
        <fullName evidence="7">Beta-hexosaminidase</fullName>
        <ecNumber evidence="7">3.2.1.52</ecNumber>
    </recommendedName>
</protein>
<dbReference type="InterPro" id="IPR015883">
    <property type="entry name" value="Glyco_hydro_20_cat"/>
</dbReference>
<comment type="caution">
    <text evidence="12">The sequence shown here is derived from an EMBL/GenBank/DDBJ whole genome shotgun (WGS) entry which is preliminary data.</text>
</comment>
<evidence type="ECO:0000313" key="13">
    <source>
        <dbReference type="Proteomes" id="UP000663840"/>
    </source>
</evidence>
<dbReference type="SUPFAM" id="SSF51445">
    <property type="entry name" value="(Trans)glycosidases"/>
    <property type="match status" value="1"/>
</dbReference>
<dbReference type="InterPro" id="IPR029019">
    <property type="entry name" value="HEX_eukaryotic_N"/>
</dbReference>
<dbReference type="InterPro" id="IPR029018">
    <property type="entry name" value="Hex-like_dom2"/>
</dbReference>
<feature type="signal peptide" evidence="9">
    <location>
        <begin position="1"/>
        <end position="21"/>
    </location>
</feature>
<feature type="active site" description="Proton donor" evidence="8">
    <location>
        <position position="337"/>
    </location>
</feature>
<keyword evidence="6 7" id="KW-0326">Glycosidase</keyword>
<evidence type="ECO:0000259" key="11">
    <source>
        <dbReference type="Pfam" id="PF14845"/>
    </source>
</evidence>
<dbReference type="SUPFAM" id="SSF55545">
    <property type="entry name" value="beta-N-acetylhexosaminidase-like domain"/>
    <property type="match status" value="1"/>
</dbReference>
<gene>
    <name evidence="12" type="ORF">RDB_LOCUS97016</name>
</gene>
<dbReference type="Proteomes" id="UP000663840">
    <property type="component" value="Unassembled WGS sequence"/>
</dbReference>
<dbReference type="Gene3D" id="3.30.379.10">
    <property type="entry name" value="Chitobiase/beta-hexosaminidase domain 2-like"/>
    <property type="match status" value="1"/>
</dbReference>
<evidence type="ECO:0000256" key="7">
    <source>
        <dbReference type="PIRNR" id="PIRNR001093"/>
    </source>
</evidence>
<proteinExistence type="inferred from homology"/>
<dbReference type="EC" id="3.2.1.52" evidence="7"/>
<evidence type="ECO:0000256" key="3">
    <source>
        <dbReference type="ARBA" id="ARBA00022729"/>
    </source>
</evidence>
<dbReference type="FunFam" id="3.20.20.80:FF:000063">
    <property type="entry name" value="Beta-hexosaminidase"/>
    <property type="match status" value="1"/>
</dbReference>
<keyword evidence="5" id="KW-0325">Glycoprotein</keyword>
<dbReference type="PRINTS" id="PR00738">
    <property type="entry name" value="GLHYDRLASE20"/>
</dbReference>
<feature type="domain" description="Glycoside hydrolase family 20 catalytic" evidence="10">
    <location>
        <begin position="176"/>
        <end position="516"/>
    </location>
</feature>
<dbReference type="CDD" id="cd06562">
    <property type="entry name" value="GH20_HexA_HexB-like"/>
    <property type="match status" value="1"/>
</dbReference>
<dbReference type="GO" id="GO:0030203">
    <property type="term" value="P:glycosaminoglycan metabolic process"/>
    <property type="evidence" value="ECO:0007669"/>
    <property type="project" value="TreeGrafter"/>
</dbReference>
<evidence type="ECO:0000256" key="9">
    <source>
        <dbReference type="SAM" id="SignalP"/>
    </source>
</evidence>
<name>A0A8H3BHP0_9AGAM</name>
<evidence type="ECO:0000256" key="4">
    <source>
        <dbReference type="ARBA" id="ARBA00022801"/>
    </source>
</evidence>
<dbReference type="PANTHER" id="PTHR22600:SF26">
    <property type="entry name" value="BETA-N-ACETYLHEXOSAMINIDASE"/>
    <property type="match status" value="1"/>
</dbReference>
<feature type="chain" id="PRO_5034116862" description="Beta-hexosaminidase" evidence="9">
    <location>
        <begin position="22"/>
        <end position="561"/>
    </location>
</feature>
<dbReference type="Gene3D" id="3.20.20.80">
    <property type="entry name" value="Glycosidases"/>
    <property type="match status" value="1"/>
</dbReference>
<dbReference type="AlphaFoldDB" id="A0A8H3BHP0"/>
<evidence type="ECO:0000256" key="8">
    <source>
        <dbReference type="PIRSR" id="PIRSR001093-1"/>
    </source>
</evidence>
<feature type="domain" description="Beta-hexosaminidase eukaryotic type N-terminal" evidence="11">
    <location>
        <begin position="22"/>
        <end position="153"/>
    </location>
</feature>
<dbReference type="GO" id="GO:0004563">
    <property type="term" value="F:beta-N-acetylhexosaminidase activity"/>
    <property type="evidence" value="ECO:0007669"/>
    <property type="project" value="UniProtKB-EC"/>
</dbReference>
<comment type="similarity">
    <text evidence="2 7">Belongs to the glycosyl hydrolase 20 family.</text>
</comment>
<dbReference type="InterPro" id="IPR017853">
    <property type="entry name" value="GH"/>
</dbReference>
<evidence type="ECO:0000313" key="12">
    <source>
        <dbReference type="EMBL" id="CAE6456954.1"/>
    </source>
</evidence>
<organism evidence="12 13">
    <name type="scientific">Rhizoctonia solani</name>
    <dbReference type="NCBI Taxonomy" id="456999"/>
    <lineage>
        <taxon>Eukaryota</taxon>
        <taxon>Fungi</taxon>
        <taxon>Dikarya</taxon>
        <taxon>Basidiomycota</taxon>
        <taxon>Agaricomycotina</taxon>
        <taxon>Agaricomycetes</taxon>
        <taxon>Cantharellales</taxon>
        <taxon>Ceratobasidiaceae</taxon>
        <taxon>Rhizoctonia</taxon>
    </lineage>
</organism>
<dbReference type="GO" id="GO:0005975">
    <property type="term" value="P:carbohydrate metabolic process"/>
    <property type="evidence" value="ECO:0007669"/>
    <property type="project" value="InterPro"/>
</dbReference>
<reference evidence="12" key="1">
    <citation type="submission" date="2021-01" db="EMBL/GenBank/DDBJ databases">
        <authorList>
            <person name="Kaushik A."/>
        </authorList>
    </citation>
    <scope>NUCLEOTIDE SEQUENCE</scope>
    <source>
        <strain evidence="12">AG1-1A</strain>
    </source>
</reference>
<dbReference type="Pfam" id="PF14845">
    <property type="entry name" value="Glycohydro_20b2"/>
    <property type="match status" value="1"/>
</dbReference>
<sequence length="561" mass="61583">MFSLSKLALIATLLSVNPTYALWPRPAQLSTGTTTLRLSPSFDIKLPDGAPSDLKDAVDRAKAELKGDKLERLVVGRGSGDAPRIKSARELKTVQLKYDGSSKGKKIQDEAITALGTRDEAYTLSVPADGNAAVISANSTLGLFRGLTTFTQMWYTYDSYTYTAEAPYAITDKPAYPYRGLHLDTARNYFPVADIKRTLDAMSWVKLNQFHWHIVDSQSFPLTLSKFPELAAKGAYSSKQIYSEADVKGIITYAAQRGIDVMLEIDTPGHTAIIGESHPEYIACMHKTPWATYANEPPAGQLRLANPEVRKFTADLFSALLNPLKGLGTLFSSGGDEINAKCYAEDEETQKQLQNQGLDFEGALNVFTNQTHKAIRDAGRTPVVWEEMILNHNVTLPQDTIALVWISSANVASVVNKGYRVIHAPSDFFYLDCGAGGWVGSFPSGNSWCDPFKTWQKASQSANAYSFDPLNGTTGDQASLVMGGQSLLWTEQSDPSNLDSIVWPRAAAGAEVFWTGGNRNVTEALPRLHDIRYRMVQRGVRAIALQPEWCAVRPYACDLTA</sequence>
<accession>A0A8H3BHP0</accession>
<evidence type="ECO:0000256" key="1">
    <source>
        <dbReference type="ARBA" id="ARBA00001231"/>
    </source>
</evidence>
<dbReference type="EMBL" id="CAJMWR010003248">
    <property type="protein sequence ID" value="CAE6456954.1"/>
    <property type="molecule type" value="Genomic_DNA"/>
</dbReference>